<sequence>MLRTALIPILAPILTLTLACSLLAGCAEQPSGGCPDRLSPAPLPTWARTGFRPPDQAMPYVLGDQGDIVAVVFGDRLLSPPEENRGNKILWVSRVSQDGDPLRIEARLDGSGAPVVREVPGGPGPSGVDLPKAGCWHLTLRWSGHVDTLRLRYVQP</sequence>
<evidence type="ECO:0000256" key="1">
    <source>
        <dbReference type="SAM" id="SignalP"/>
    </source>
</evidence>
<gene>
    <name evidence="2" type="ORF">FLX08_26570</name>
</gene>
<feature type="signal peptide" evidence="1">
    <location>
        <begin position="1"/>
        <end position="24"/>
    </location>
</feature>
<feature type="chain" id="PRO_5039223110" description="DUF4871 domain-containing protein" evidence="1">
    <location>
        <begin position="25"/>
        <end position="156"/>
    </location>
</feature>
<evidence type="ECO:0000313" key="3">
    <source>
        <dbReference type="Proteomes" id="UP000316541"/>
    </source>
</evidence>
<proteinExistence type="predicted"/>
<accession>A0A544YMS1</accession>
<dbReference type="EMBL" id="VIRM01000037">
    <property type="protein sequence ID" value="TQS18050.1"/>
    <property type="molecule type" value="Genomic_DNA"/>
</dbReference>
<keyword evidence="1" id="KW-0732">Signal</keyword>
<evidence type="ECO:0008006" key="4">
    <source>
        <dbReference type="Google" id="ProtNLM"/>
    </source>
</evidence>
<evidence type="ECO:0000313" key="2">
    <source>
        <dbReference type="EMBL" id="TQS18050.1"/>
    </source>
</evidence>
<dbReference type="Proteomes" id="UP000316541">
    <property type="component" value="Unassembled WGS sequence"/>
</dbReference>
<protein>
    <recommendedName>
        <fullName evidence="4">DUF4871 domain-containing protein</fullName>
    </recommendedName>
</protein>
<comment type="caution">
    <text evidence="2">The sequence shown here is derived from an EMBL/GenBank/DDBJ whole genome shotgun (WGS) entry which is preliminary data.</text>
</comment>
<dbReference type="AlphaFoldDB" id="A0A544YMS1"/>
<dbReference type="PROSITE" id="PS51257">
    <property type="entry name" value="PROKAR_LIPOPROTEIN"/>
    <property type="match status" value="1"/>
</dbReference>
<organism evidence="2 3">
    <name type="scientific">Microbispora hainanensis</name>
    <dbReference type="NCBI Taxonomy" id="568844"/>
    <lineage>
        <taxon>Bacteria</taxon>
        <taxon>Bacillati</taxon>
        <taxon>Actinomycetota</taxon>
        <taxon>Actinomycetes</taxon>
        <taxon>Streptosporangiales</taxon>
        <taxon>Streptosporangiaceae</taxon>
        <taxon>Microbispora</taxon>
    </lineage>
</organism>
<dbReference type="RefSeq" id="WP_142622515.1">
    <property type="nucleotide sequence ID" value="NZ_VIRM01000037.1"/>
</dbReference>
<name>A0A544YMS1_9ACTN</name>
<reference evidence="2 3" key="1">
    <citation type="submission" date="2019-07" db="EMBL/GenBank/DDBJ databases">
        <title>Microbispora hainanensis DSM 45428.</title>
        <authorList>
            <person name="Thawai C."/>
        </authorList>
    </citation>
    <scope>NUCLEOTIDE SEQUENCE [LARGE SCALE GENOMIC DNA]</scope>
    <source>
        <strain evidence="2 3">DSM 45428</strain>
    </source>
</reference>